<dbReference type="EMBL" id="UFRV01000006">
    <property type="protein sequence ID" value="SUT95498.1"/>
    <property type="molecule type" value="Genomic_DNA"/>
</dbReference>
<organism evidence="2 3">
    <name type="scientific">Acinetobacter johnsonii</name>
    <dbReference type="NCBI Taxonomy" id="40214"/>
    <lineage>
        <taxon>Bacteria</taxon>
        <taxon>Pseudomonadati</taxon>
        <taxon>Pseudomonadota</taxon>
        <taxon>Gammaproteobacteria</taxon>
        <taxon>Moraxellales</taxon>
        <taxon>Moraxellaceae</taxon>
        <taxon>Acinetobacter</taxon>
    </lineage>
</organism>
<dbReference type="Proteomes" id="UP000595107">
    <property type="component" value="Chromosome"/>
</dbReference>
<dbReference type="EMBL" id="CP065666">
    <property type="protein sequence ID" value="QPS04825.1"/>
    <property type="molecule type" value="Genomic_DNA"/>
</dbReference>
<proteinExistence type="predicted"/>
<gene>
    <name evidence="1" type="ORF">I6G67_05020</name>
    <name evidence="2" type="ORF">NCTC10308_01754</name>
</gene>
<dbReference type="AlphaFoldDB" id="A0A380U457"/>
<dbReference type="Proteomes" id="UP000254227">
    <property type="component" value="Unassembled WGS sequence"/>
</dbReference>
<reference evidence="2 3" key="1">
    <citation type="submission" date="2018-06" db="EMBL/GenBank/DDBJ databases">
        <authorList>
            <consortium name="Pathogen Informatics"/>
            <person name="Doyle S."/>
        </authorList>
    </citation>
    <scope>NUCLEOTIDE SEQUENCE [LARGE SCALE GENOMIC DNA]</scope>
    <source>
        <strain evidence="2 3">NCTC10308</strain>
    </source>
</reference>
<accession>A0A380U457</accession>
<evidence type="ECO:0000313" key="4">
    <source>
        <dbReference type="Proteomes" id="UP000595107"/>
    </source>
</evidence>
<name>A0A380U457_ACIJO</name>
<protein>
    <submittedName>
        <fullName evidence="2">Prophage antirepressor</fullName>
    </submittedName>
</protein>
<evidence type="ECO:0000313" key="3">
    <source>
        <dbReference type="Proteomes" id="UP000254227"/>
    </source>
</evidence>
<sequence length="257" mass="29120">MNMLAQIQNDNNTDQVTMSSPELVDYINAHRQEVATIEKPFIELQHRSFMSKVPQVLGVEATAKFIAVDNFKNGTGGTVQRQIYRFPKREACLMAMSYSYELQAQVFDRMTAMEQHIAAQNLPSYAIEDPIERAKKWIEEEKQKQIAIQERDHAIATKAEIGSRREATAMGRLSAKVKEVEKLKTQLDSSTGFATIKKVQALTGGTYDTYELRRYSKTNRLEIQKAEDANYGSVNSYHKDAWLAVYNINLSNLNGAA</sequence>
<reference evidence="1 4" key="2">
    <citation type="submission" date="2020-12" db="EMBL/GenBank/DDBJ databases">
        <title>FDA dAtabase for Regulatory Grade micrObial Sequences (FDA-ARGOS): Supporting development and validation of Infectious Disease Dx tests.</title>
        <authorList>
            <person name="Sproer C."/>
            <person name="Gronow S."/>
            <person name="Severitt S."/>
            <person name="Schroder I."/>
            <person name="Tallon L."/>
            <person name="Sadzewicz L."/>
            <person name="Zhao X."/>
            <person name="Boylan J."/>
            <person name="Ott S."/>
            <person name="Bowen H."/>
            <person name="Vavikolanu K."/>
            <person name="Mehta A."/>
            <person name="Aluvathingal J."/>
            <person name="Nadendla S."/>
            <person name="Lowell S."/>
            <person name="Myers T."/>
            <person name="Yan Y."/>
            <person name="Sichtig H."/>
        </authorList>
    </citation>
    <scope>NUCLEOTIDE SEQUENCE [LARGE SCALE GENOMIC DNA]</scope>
    <source>
        <strain evidence="1 4">FDAARGOS_910</strain>
    </source>
</reference>
<evidence type="ECO:0000313" key="1">
    <source>
        <dbReference type="EMBL" id="QPS04825.1"/>
    </source>
</evidence>
<evidence type="ECO:0000313" key="2">
    <source>
        <dbReference type="EMBL" id="SUT95498.1"/>
    </source>
</evidence>
<dbReference type="RefSeq" id="WP_004695885.1">
    <property type="nucleotide sequence ID" value="NZ_BBTB01000032.1"/>
</dbReference>